<keyword evidence="2" id="KW-0963">Cytoplasm</keyword>
<organism evidence="6 7">
    <name type="scientific">Symbiodinium natans</name>
    <dbReference type="NCBI Taxonomy" id="878477"/>
    <lineage>
        <taxon>Eukaryota</taxon>
        <taxon>Sar</taxon>
        <taxon>Alveolata</taxon>
        <taxon>Dinophyceae</taxon>
        <taxon>Suessiales</taxon>
        <taxon>Symbiodiniaceae</taxon>
        <taxon>Symbiodinium</taxon>
    </lineage>
</organism>
<dbReference type="CDD" id="cd06559">
    <property type="entry name" value="Endonuclease_V"/>
    <property type="match status" value="1"/>
</dbReference>
<dbReference type="EMBL" id="CAJNDS010000666">
    <property type="protein sequence ID" value="CAE7226368.1"/>
    <property type="molecule type" value="Genomic_DNA"/>
</dbReference>
<keyword evidence="7" id="KW-1185">Reference proteome</keyword>
<reference evidence="6" key="1">
    <citation type="submission" date="2021-02" db="EMBL/GenBank/DDBJ databases">
        <authorList>
            <person name="Dougan E. K."/>
            <person name="Rhodes N."/>
            <person name="Thang M."/>
            <person name="Chan C."/>
        </authorList>
    </citation>
    <scope>NUCLEOTIDE SEQUENCE</scope>
</reference>
<comment type="caution">
    <text evidence="6">The sequence shown here is derived from an EMBL/GenBank/DDBJ whole genome shotgun (WGS) entry which is preliminary data.</text>
</comment>
<gene>
    <name evidence="6" type="primary">ENDOV</name>
    <name evidence="6" type="ORF">SNAT2548_LOCUS8803</name>
</gene>
<keyword evidence="4" id="KW-0255">Endonuclease</keyword>
<keyword evidence="5" id="KW-0378">Hydrolase</keyword>
<keyword evidence="3" id="KW-0540">Nuclease</keyword>
<dbReference type="GO" id="GO:0006281">
    <property type="term" value="P:DNA repair"/>
    <property type="evidence" value="ECO:0007669"/>
    <property type="project" value="InterPro"/>
</dbReference>
<dbReference type="OrthoDB" id="20018at2759"/>
<evidence type="ECO:0000256" key="3">
    <source>
        <dbReference type="ARBA" id="ARBA00022722"/>
    </source>
</evidence>
<evidence type="ECO:0000256" key="5">
    <source>
        <dbReference type="ARBA" id="ARBA00022801"/>
    </source>
</evidence>
<dbReference type="PANTHER" id="PTHR28511:SF1">
    <property type="entry name" value="ENDONUCLEASE V"/>
    <property type="match status" value="1"/>
</dbReference>
<dbReference type="GO" id="GO:0005737">
    <property type="term" value="C:cytoplasm"/>
    <property type="evidence" value="ECO:0007669"/>
    <property type="project" value="UniProtKB-SubCell"/>
</dbReference>
<dbReference type="Pfam" id="PF04493">
    <property type="entry name" value="Endonuclease_5"/>
    <property type="match status" value="1"/>
</dbReference>
<dbReference type="Proteomes" id="UP000604046">
    <property type="component" value="Unassembled WGS sequence"/>
</dbReference>
<dbReference type="GO" id="GO:0003727">
    <property type="term" value="F:single-stranded RNA binding"/>
    <property type="evidence" value="ECO:0007669"/>
    <property type="project" value="TreeGrafter"/>
</dbReference>
<protein>
    <submittedName>
        <fullName evidence="6">ENDOV protein</fullName>
    </submittedName>
</protein>
<dbReference type="InterPro" id="IPR007581">
    <property type="entry name" value="Endonuclease-V"/>
</dbReference>
<dbReference type="Gene3D" id="3.30.2170.10">
    <property type="entry name" value="archaeoglobus fulgidus dsm 4304 superfamily"/>
    <property type="match status" value="1"/>
</dbReference>
<name>A0A812KC94_9DINO</name>
<accession>A0A812KC94</accession>
<dbReference type="GO" id="GO:0016891">
    <property type="term" value="F:RNA endonuclease activity producing 5'-phosphomonoesters, hydrolytic mechanism"/>
    <property type="evidence" value="ECO:0007669"/>
    <property type="project" value="TreeGrafter"/>
</dbReference>
<evidence type="ECO:0000256" key="4">
    <source>
        <dbReference type="ARBA" id="ARBA00022759"/>
    </source>
</evidence>
<evidence type="ECO:0000256" key="1">
    <source>
        <dbReference type="ARBA" id="ARBA00004496"/>
    </source>
</evidence>
<dbReference type="PANTHER" id="PTHR28511">
    <property type="entry name" value="ENDONUCLEASE V"/>
    <property type="match status" value="1"/>
</dbReference>
<evidence type="ECO:0000313" key="6">
    <source>
        <dbReference type="EMBL" id="CAE7226368.1"/>
    </source>
</evidence>
<proteinExistence type="predicted"/>
<dbReference type="GO" id="GO:0005730">
    <property type="term" value="C:nucleolus"/>
    <property type="evidence" value="ECO:0007669"/>
    <property type="project" value="TreeGrafter"/>
</dbReference>
<dbReference type="AlphaFoldDB" id="A0A812KC94"/>
<evidence type="ECO:0000256" key="2">
    <source>
        <dbReference type="ARBA" id="ARBA00022490"/>
    </source>
</evidence>
<sequence length="412" mass="45880">MDMSYLLSLGILGHRSLLWYAGQGTRAAAIHPIHPHMEQGDNRKTSADSVVPIQQSQLKEWEDLQMNLRSQLQEHDDVGWAIDGLSKIGGLDIGFEDGTNRATAVLVVCEFQGRQLKLVYEDSVDVDMALPYTSGFLFVREIPAYEMLLQRLRGSAPHLEPDAYLVDGSGLFHPRQCGSASHLGIVHNLRTIGVAKKLLCFEDFDSEQGQRVEEQVLPNLGDSVPLVGRSGFTYGFAVRTSAARAKGPQDSMRRLYVSVGHRFSHTTARNVVLKCCNMDGGSYIPEPIRLADLTGRAIERAWKQIHTTSRPKTRQVIMDVSNLLDDKQRKTLLGILDEVGAESCALLSSISPESIKRKQATKDELFLPFQEMHPDVTVLELRAALRMEKPWAVDLRKASLCHQQAGRAMRGL</sequence>
<evidence type="ECO:0000313" key="7">
    <source>
        <dbReference type="Proteomes" id="UP000604046"/>
    </source>
</evidence>
<comment type="subcellular location">
    <subcellularLocation>
        <location evidence="1">Cytoplasm</location>
    </subcellularLocation>
</comment>